<proteinExistence type="predicted"/>
<reference evidence="1" key="1">
    <citation type="submission" date="2011-04" db="EMBL/GenBank/DDBJ databases">
        <title>Evolution of plant cell wall degrading machinery underlies the functional diversity of forest fungi.</title>
        <authorList>
            <consortium name="US DOE Joint Genome Institute (JGI-PGF)"/>
            <person name="Eastwood D.C."/>
            <person name="Floudas D."/>
            <person name="Binder M."/>
            <person name="Majcherczyk A."/>
            <person name="Schneider P."/>
            <person name="Aerts A."/>
            <person name="Asiegbu F.O."/>
            <person name="Baker S.E."/>
            <person name="Barry K."/>
            <person name="Bendiksby M."/>
            <person name="Blumentritt M."/>
            <person name="Coutinho P.M."/>
            <person name="Cullen D."/>
            <person name="Cullen D."/>
            <person name="Gathman A."/>
            <person name="Goodell B."/>
            <person name="Henrissat B."/>
            <person name="Ihrmark K."/>
            <person name="Kauserud H."/>
            <person name="Kohler A."/>
            <person name="LaButti K."/>
            <person name="Lapidus A."/>
            <person name="Lavin J.L."/>
            <person name="Lee Y.-H."/>
            <person name="Lindquist E."/>
            <person name="Lilly W."/>
            <person name="Lucas S."/>
            <person name="Morin E."/>
            <person name="Murat C."/>
            <person name="Oguiza J.A."/>
            <person name="Park J."/>
            <person name="Pisabarro A.G."/>
            <person name="Riley R."/>
            <person name="Rosling A."/>
            <person name="Salamov A."/>
            <person name="Schmidt O."/>
            <person name="Schmutz J."/>
            <person name="Skrede I."/>
            <person name="Stenlid J."/>
            <person name="Wiebenga A."/>
            <person name="Xie X."/>
            <person name="Kues U."/>
            <person name="Hibbett D.S."/>
            <person name="Hoffmeister D."/>
            <person name="Hogberg N."/>
            <person name="Martin F."/>
            <person name="Grigoriev I.V."/>
            <person name="Watkinson S.C."/>
        </authorList>
    </citation>
    <scope>NUCLEOTIDE SEQUENCE</scope>
    <source>
        <strain evidence="1">S7.9</strain>
    </source>
</reference>
<dbReference type="EMBL" id="GL945436">
    <property type="protein sequence ID" value="EGO23003.1"/>
    <property type="molecule type" value="Genomic_DNA"/>
</dbReference>
<dbReference type="HOGENOM" id="CLU_2484719_0_0_1"/>
<name>F8P1H4_SERL9</name>
<accession>F8P1H4</accession>
<protein>
    <submittedName>
        <fullName evidence="1">Uncharacterized protein</fullName>
    </submittedName>
</protein>
<dbReference type="KEGG" id="sla:SERLADRAFT_439766"/>
<dbReference type="GeneID" id="18815249"/>
<sequence length="87" mass="9655">MVASEFTGTCDQKALVTGAQTWKRLGIAYLPKSRPIGFSTHPSIVRHIGAKRRQIGESMHILGFGDDLTERHANYEYAGESAHQEKV</sequence>
<dbReference type="RefSeq" id="XP_007320243.1">
    <property type="nucleotide sequence ID" value="XM_007320181.1"/>
</dbReference>
<dbReference type="Proteomes" id="UP000008064">
    <property type="component" value="Unassembled WGS sequence"/>
</dbReference>
<dbReference type="AlphaFoldDB" id="F8P1H4"/>
<evidence type="ECO:0000313" key="1">
    <source>
        <dbReference type="EMBL" id="EGO23003.1"/>
    </source>
</evidence>
<gene>
    <name evidence="1" type="ORF">SERLADRAFT_439766</name>
</gene>
<organism>
    <name type="scientific">Serpula lacrymans var. lacrymans (strain S7.9)</name>
    <name type="common">Dry rot fungus</name>
    <dbReference type="NCBI Taxonomy" id="578457"/>
    <lineage>
        <taxon>Eukaryota</taxon>
        <taxon>Fungi</taxon>
        <taxon>Dikarya</taxon>
        <taxon>Basidiomycota</taxon>
        <taxon>Agaricomycotina</taxon>
        <taxon>Agaricomycetes</taxon>
        <taxon>Agaricomycetidae</taxon>
        <taxon>Boletales</taxon>
        <taxon>Coniophorineae</taxon>
        <taxon>Serpulaceae</taxon>
        <taxon>Serpula</taxon>
    </lineage>
</organism>